<evidence type="ECO:0000256" key="1">
    <source>
        <dbReference type="SAM" id="MobiDB-lite"/>
    </source>
</evidence>
<keyword evidence="3" id="KW-1185">Reference proteome</keyword>
<evidence type="ECO:0000313" key="2">
    <source>
        <dbReference type="EMBL" id="PKI32289.1"/>
    </source>
</evidence>
<dbReference type="AlphaFoldDB" id="A0A2I0HKN9"/>
<name>A0A2I0HKN9_PUNGR</name>
<sequence length="74" mass="8362">VLQAARATADFDFRPLGIHRRSTPRLESLIVRPGHPQRSNCTSARPVLDKSKTSGLRRTPSSNKRFDHTTIREP</sequence>
<protein>
    <submittedName>
        <fullName evidence="2">Uncharacterized protein</fullName>
    </submittedName>
</protein>
<feature type="compositionally biased region" description="Basic and acidic residues" evidence="1">
    <location>
        <begin position="64"/>
        <end position="74"/>
    </location>
</feature>
<feature type="region of interest" description="Disordered" evidence="1">
    <location>
        <begin position="31"/>
        <end position="74"/>
    </location>
</feature>
<reference evidence="2 3" key="1">
    <citation type="submission" date="2017-11" db="EMBL/GenBank/DDBJ databases">
        <title>De-novo sequencing of pomegranate (Punica granatum L.) genome.</title>
        <authorList>
            <person name="Akparov Z."/>
            <person name="Amiraslanov A."/>
            <person name="Hajiyeva S."/>
            <person name="Abbasov M."/>
            <person name="Kaur K."/>
            <person name="Hamwieh A."/>
            <person name="Solovyev V."/>
            <person name="Salamov A."/>
            <person name="Braich B."/>
            <person name="Kosarev P."/>
            <person name="Mahmoud A."/>
            <person name="Hajiyev E."/>
            <person name="Babayeva S."/>
            <person name="Izzatullayeva V."/>
            <person name="Mammadov A."/>
            <person name="Mammadov A."/>
            <person name="Sharifova S."/>
            <person name="Ojaghi J."/>
            <person name="Eynullazada K."/>
            <person name="Bayramov B."/>
            <person name="Abdulazimova A."/>
            <person name="Shahmuradov I."/>
        </authorList>
    </citation>
    <scope>NUCLEOTIDE SEQUENCE [LARGE SCALE GENOMIC DNA]</scope>
    <source>
        <strain evidence="3">cv. AG2017</strain>
        <tissue evidence="2">Leaf</tissue>
    </source>
</reference>
<dbReference type="Proteomes" id="UP000233551">
    <property type="component" value="Unassembled WGS sequence"/>
</dbReference>
<organism evidence="2 3">
    <name type="scientific">Punica granatum</name>
    <name type="common">Pomegranate</name>
    <dbReference type="NCBI Taxonomy" id="22663"/>
    <lineage>
        <taxon>Eukaryota</taxon>
        <taxon>Viridiplantae</taxon>
        <taxon>Streptophyta</taxon>
        <taxon>Embryophyta</taxon>
        <taxon>Tracheophyta</taxon>
        <taxon>Spermatophyta</taxon>
        <taxon>Magnoliopsida</taxon>
        <taxon>eudicotyledons</taxon>
        <taxon>Gunneridae</taxon>
        <taxon>Pentapetalae</taxon>
        <taxon>rosids</taxon>
        <taxon>malvids</taxon>
        <taxon>Myrtales</taxon>
        <taxon>Lythraceae</taxon>
        <taxon>Punica</taxon>
    </lineage>
</organism>
<gene>
    <name evidence="2" type="ORF">CRG98_047320</name>
</gene>
<feature type="compositionally biased region" description="Polar residues" evidence="1">
    <location>
        <begin position="53"/>
        <end position="63"/>
    </location>
</feature>
<dbReference type="EMBL" id="PGOL01007869">
    <property type="protein sequence ID" value="PKI32289.1"/>
    <property type="molecule type" value="Genomic_DNA"/>
</dbReference>
<accession>A0A2I0HKN9</accession>
<comment type="caution">
    <text evidence="2">The sequence shown here is derived from an EMBL/GenBank/DDBJ whole genome shotgun (WGS) entry which is preliminary data.</text>
</comment>
<evidence type="ECO:0000313" key="3">
    <source>
        <dbReference type="Proteomes" id="UP000233551"/>
    </source>
</evidence>
<feature type="non-terminal residue" evidence="2">
    <location>
        <position position="1"/>
    </location>
</feature>
<proteinExistence type="predicted"/>